<proteinExistence type="predicted"/>
<dbReference type="SUPFAM" id="SSF53756">
    <property type="entry name" value="UDP-Glycosyltransferase/glycogen phosphorylase"/>
    <property type="match status" value="1"/>
</dbReference>
<dbReference type="PANTHER" id="PTHR45947:SF3">
    <property type="entry name" value="SULFOQUINOVOSYL TRANSFERASE SQD2"/>
    <property type="match status" value="1"/>
</dbReference>
<name>A0A382BP14_9ZZZZ</name>
<dbReference type="Pfam" id="PF13439">
    <property type="entry name" value="Glyco_transf_4"/>
    <property type="match status" value="1"/>
</dbReference>
<dbReference type="AlphaFoldDB" id="A0A382BP14"/>
<dbReference type="EMBL" id="UINC01030438">
    <property type="protein sequence ID" value="SVB14843.1"/>
    <property type="molecule type" value="Genomic_DNA"/>
</dbReference>
<accession>A0A382BP14</accession>
<dbReference type="CDD" id="cd03801">
    <property type="entry name" value="GT4_PimA-like"/>
    <property type="match status" value="1"/>
</dbReference>
<evidence type="ECO:0000259" key="1">
    <source>
        <dbReference type="Pfam" id="PF00534"/>
    </source>
</evidence>
<dbReference type="InterPro" id="IPR050194">
    <property type="entry name" value="Glycosyltransferase_grp1"/>
</dbReference>
<dbReference type="InterPro" id="IPR001296">
    <property type="entry name" value="Glyco_trans_1"/>
</dbReference>
<protein>
    <recommendedName>
        <fullName evidence="4">Glycosyl transferase family 1 domain-containing protein</fullName>
    </recommendedName>
</protein>
<evidence type="ECO:0008006" key="4">
    <source>
        <dbReference type="Google" id="ProtNLM"/>
    </source>
</evidence>
<evidence type="ECO:0000259" key="2">
    <source>
        <dbReference type="Pfam" id="PF13439"/>
    </source>
</evidence>
<feature type="domain" description="Glycosyltransferase subfamily 4-like N-terminal" evidence="2">
    <location>
        <begin position="6"/>
        <end position="49"/>
    </location>
</feature>
<dbReference type="PANTHER" id="PTHR45947">
    <property type="entry name" value="SULFOQUINOVOSYL TRANSFERASE SQD2"/>
    <property type="match status" value="1"/>
</dbReference>
<dbReference type="Pfam" id="PF00534">
    <property type="entry name" value="Glycos_transf_1"/>
    <property type="match status" value="1"/>
</dbReference>
<evidence type="ECO:0000313" key="3">
    <source>
        <dbReference type="EMBL" id="SVB14843.1"/>
    </source>
</evidence>
<gene>
    <name evidence="3" type="ORF">METZ01_LOCUS167697</name>
</gene>
<organism evidence="3">
    <name type="scientific">marine metagenome</name>
    <dbReference type="NCBI Taxonomy" id="408172"/>
    <lineage>
        <taxon>unclassified sequences</taxon>
        <taxon>metagenomes</taxon>
        <taxon>ecological metagenomes</taxon>
    </lineage>
</organism>
<reference evidence="3" key="1">
    <citation type="submission" date="2018-05" db="EMBL/GenBank/DDBJ databases">
        <authorList>
            <person name="Lanie J.A."/>
            <person name="Ng W.-L."/>
            <person name="Kazmierczak K.M."/>
            <person name="Andrzejewski T.M."/>
            <person name="Davidsen T.M."/>
            <person name="Wayne K.J."/>
            <person name="Tettelin H."/>
            <person name="Glass J.I."/>
            <person name="Rusch D."/>
            <person name="Podicherti R."/>
            <person name="Tsui H.-C.T."/>
            <person name="Winkler M.E."/>
        </authorList>
    </citation>
    <scope>NUCLEOTIDE SEQUENCE</scope>
</reference>
<dbReference type="InterPro" id="IPR028098">
    <property type="entry name" value="Glyco_trans_4-like_N"/>
</dbReference>
<feature type="non-terminal residue" evidence="3">
    <location>
        <position position="1"/>
    </location>
</feature>
<dbReference type="Gene3D" id="3.40.50.2000">
    <property type="entry name" value="Glycogen Phosphorylase B"/>
    <property type="match status" value="2"/>
</dbReference>
<sequence length="241" mass="27031">NFIAQYLNRIVLHSSDHIIAVSHELKNAIIESFGISEEKISVIDMGVDSSIFFPNNKIPKKETFTLLFVGRLSEEKGFDVLLDAFEILSKNNSSSIKCIVIGDGDQQSHYKKSVKSRMLTDNVTFMGSQNQTRISEWMNQSHLVVIPSRKEGFGLVAIEALACGTPVICSDVGGLKEIVENGKNGFLFPVEQIDELVERIERFIKNPETILSHNCVQSVKQFDVLEKVKQIYSIYSNMVSV</sequence>
<feature type="domain" description="Glycosyl transferase family 1" evidence="1">
    <location>
        <begin position="59"/>
        <end position="218"/>
    </location>
</feature>
<dbReference type="GO" id="GO:0016757">
    <property type="term" value="F:glycosyltransferase activity"/>
    <property type="evidence" value="ECO:0007669"/>
    <property type="project" value="InterPro"/>
</dbReference>